<gene>
    <name evidence="2" type="ORF">QWI16_18595</name>
</gene>
<comment type="caution">
    <text evidence="2">The sequence shown here is derived from an EMBL/GenBank/DDBJ whole genome shotgun (WGS) entry which is preliminary data.</text>
</comment>
<protein>
    <recommendedName>
        <fullName evidence="4">DNA repair protein</fullName>
    </recommendedName>
</protein>
<organism evidence="2 3">
    <name type="scientific">Gilvimarinus algae</name>
    <dbReference type="NCBI Taxonomy" id="3058037"/>
    <lineage>
        <taxon>Bacteria</taxon>
        <taxon>Pseudomonadati</taxon>
        <taxon>Pseudomonadota</taxon>
        <taxon>Gammaproteobacteria</taxon>
        <taxon>Cellvibrionales</taxon>
        <taxon>Cellvibrionaceae</taxon>
        <taxon>Gilvimarinus</taxon>
    </lineage>
</organism>
<evidence type="ECO:0008006" key="4">
    <source>
        <dbReference type="Google" id="ProtNLM"/>
    </source>
</evidence>
<evidence type="ECO:0000313" key="3">
    <source>
        <dbReference type="Proteomes" id="UP001168380"/>
    </source>
</evidence>
<dbReference type="EMBL" id="JAULRT010000062">
    <property type="protein sequence ID" value="MDO3384195.1"/>
    <property type="molecule type" value="Genomic_DNA"/>
</dbReference>
<name>A0ABT8TJG7_9GAMM</name>
<dbReference type="RefSeq" id="WP_302715560.1">
    <property type="nucleotide sequence ID" value="NZ_JAULRT010000062.1"/>
</dbReference>
<evidence type="ECO:0000256" key="1">
    <source>
        <dbReference type="SAM" id="MobiDB-lite"/>
    </source>
</evidence>
<sequence length="258" mass="28921">MPTPIVITLILVTLTALVIVNAVNLRQRQLRQLARQQQRLYGKLETVEDALEASLRAVEGLGVARQLNQEIIAITQDLCDLERHNKAPLQARLELANTRQQQLNTGNVQRQVNRLCHSDSEIHQLQSALAQASRFIHQRLASEVLANDQAQELIQQIDWARLQISVLSLIAAGYEARAAERLISALNYFQKAQDLLQGSRNPDPRRLEMVRQLSGIVRHERAFIDRDLFAEYDLAASEPDEPDPAAAGYRASTTGGEP</sequence>
<reference evidence="2" key="1">
    <citation type="submission" date="2023-07" db="EMBL/GenBank/DDBJ databases">
        <title>Gilvimarinus algae sp. nov., isolated from the surface of Kelp.</title>
        <authorList>
            <person name="Sun Y.Y."/>
            <person name="Gong Y."/>
            <person name="Du Z.J."/>
        </authorList>
    </citation>
    <scope>NUCLEOTIDE SEQUENCE</scope>
    <source>
        <strain evidence="2">SDUM040014</strain>
    </source>
</reference>
<proteinExistence type="predicted"/>
<feature type="region of interest" description="Disordered" evidence="1">
    <location>
        <begin position="235"/>
        <end position="258"/>
    </location>
</feature>
<accession>A0ABT8TJG7</accession>
<keyword evidence="3" id="KW-1185">Reference proteome</keyword>
<dbReference type="Proteomes" id="UP001168380">
    <property type="component" value="Unassembled WGS sequence"/>
</dbReference>
<evidence type="ECO:0000313" key="2">
    <source>
        <dbReference type="EMBL" id="MDO3384195.1"/>
    </source>
</evidence>